<keyword evidence="2" id="KW-0472">Membrane</keyword>
<feature type="transmembrane region" description="Helical" evidence="2">
    <location>
        <begin position="156"/>
        <end position="179"/>
    </location>
</feature>
<protein>
    <submittedName>
        <fullName evidence="3">Uncharacterized protein</fullName>
    </submittedName>
</protein>
<dbReference type="Proteomes" id="UP000054560">
    <property type="component" value="Unassembled WGS sequence"/>
</dbReference>
<dbReference type="RefSeq" id="XP_014153451.1">
    <property type="nucleotide sequence ID" value="XM_014297976.1"/>
</dbReference>
<keyword evidence="4" id="KW-1185">Reference proteome</keyword>
<organism evidence="3 4">
    <name type="scientific">Sphaeroforma arctica JP610</name>
    <dbReference type="NCBI Taxonomy" id="667725"/>
    <lineage>
        <taxon>Eukaryota</taxon>
        <taxon>Ichthyosporea</taxon>
        <taxon>Ichthyophonida</taxon>
        <taxon>Sphaeroforma</taxon>
    </lineage>
</organism>
<evidence type="ECO:0000313" key="3">
    <source>
        <dbReference type="EMBL" id="KNC79549.1"/>
    </source>
</evidence>
<reference evidence="3 4" key="1">
    <citation type="submission" date="2011-02" db="EMBL/GenBank/DDBJ databases">
        <title>The Genome Sequence of Sphaeroforma arctica JP610.</title>
        <authorList>
            <consortium name="The Broad Institute Genome Sequencing Platform"/>
            <person name="Russ C."/>
            <person name="Cuomo C."/>
            <person name="Young S.K."/>
            <person name="Zeng Q."/>
            <person name="Gargeya S."/>
            <person name="Alvarado L."/>
            <person name="Berlin A."/>
            <person name="Chapman S.B."/>
            <person name="Chen Z."/>
            <person name="Freedman E."/>
            <person name="Gellesch M."/>
            <person name="Goldberg J."/>
            <person name="Griggs A."/>
            <person name="Gujja S."/>
            <person name="Heilman E."/>
            <person name="Heiman D."/>
            <person name="Howarth C."/>
            <person name="Mehta T."/>
            <person name="Neiman D."/>
            <person name="Pearson M."/>
            <person name="Roberts A."/>
            <person name="Saif S."/>
            <person name="Shea T."/>
            <person name="Shenoy N."/>
            <person name="Sisk P."/>
            <person name="Stolte C."/>
            <person name="Sykes S."/>
            <person name="White J."/>
            <person name="Yandava C."/>
            <person name="Burger G."/>
            <person name="Gray M.W."/>
            <person name="Holland P.W.H."/>
            <person name="King N."/>
            <person name="Lang F.B.F."/>
            <person name="Roger A.J."/>
            <person name="Ruiz-Trillo I."/>
            <person name="Haas B."/>
            <person name="Nusbaum C."/>
            <person name="Birren B."/>
        </authorList>
    </citation>
    <scope>NUCLEOTIDE SEQUENCE [LARGE SCALE GENOMIC DNA]</scope>
    <source>
        <strain evidence="3 4">JP610</strain>
    </source>
</reference>
<gene>
    <name evidence="3" type="ORF">SARC_08060</name>
</gene>
<proteinExistence type="predicted"/>
<dbReference type="GeneID" id="25908564"/>
<evidence type="ECO:0000313" key="4">
    <source>
        <dbReference type="Proteomes" id="UP000054560"/>
    </source>
</evidence>
<feature type="compositionally biased region" description="Basic and acidic residues" evidence="1">
    <location>
        <begin position="135"/>
        <end position="148"/>
    </location>
</feature>
<feature type="region of interest" description="Disordered" evidence="1">
    <location>
        <begin position="131"/>
        <end position="150"/>
    </location>
</feature>
<accession>A0A0L0FS61</accession>
<evidence type="ECO:0000256" key="2">
    <source>
        <dbReference type="SAM" id="Phobius"/>
    </source>
</evidence>
<sequence length="230" mass="25229">MSYWQIRLNTSVSGVSLYNAEVTYADRTTDGDCSGFDTYLGDVSGPDNTITQVYNPKAQTISMPIQITAHMACATSDRTGNIVAMNSTVLVDYDDGSARRRRGVTRVGVREARELYVQEETGVRYTAADLQLDQTPRHSTDKEERDGGSHGNATRVIAACAVVLVLCLCCCAGLCALVIRRRRKRYWDARKQRDFITSYSQGSGMNLGQQSSSSKLGGKFSVTLKTNAKV</sequence>
<dbReference type="AlphaFoldDB" id="A0A0L0FS61"/>
<name>A0A0L0FS61_9EUKA</name>
<keyword evidence="2" id="KW-0812">Transmembrane</keyword>
<evidence type="ECO:0000256" key="1">
    <source>
        <dbReference type="SAM" id="MobiDB-lite"/>
    </source>
</evidence>
<dbReference type="EMBL" id="KQ242284">
    <property type="protein sequence ID" value="KNC79549.1"/>
    <property type="molecule type" value="Genomic_DNA"/>
</dbReference>
<keyword evidence="2" id="KW-1133">Transmembrane helix</keyword>